<accession>A0A1V3J648</accession>
<dbReference type="AlphaFoldDB" id="A0A1V3J648"/>
<dbReference type="SMART" id="SM01040">
    <property type="entry name" value="Bro-N"/>
    <property type="match status" value="1"/>
</dbReference>
<keyword evidence="3" id="KW-1185">Reference proteome</keyword>
<dbReference type="Pfam" id="PF02498">
    <property type="entry name" value="Bro-N"/>
    <property type="match status" value="1"/>
</dbReference>
<protein>
    <recommendedName>
        <fullName evidence="1">Bro-N domain-containing protein</fullName>
    </recommendedName>
</protein>
<gene>
    <name evidence="2" type="ORF">BKK52_00780</name>
</gene>
<organism evidence="2 3">
    <name type="scientific">Rodentibacter trehalosifermentans</name>
    <dbReference type="NCBI Taxonomy" id="1908263"/>
    <lineage>
        <taxon>Bacteria</taxon>
        <taxon>Pseudomonadati</taxon>
        <taxon>Pseudomonadota</taxon>
        <taxon>Gammaproteobacteria</taxon>
        <taxon>Pasteurellales</taxon>
        <taxon>Pasteurellaceae</taxon>
        <taxon>Rodentibacter</taxon>
    </lineage>
</organism>
<evidence type="ECO:0000313" key="3">
    <source>
        <dbReference type="Proteomes" id="UP000189161"/>
    </source>
</evidence>
<dbReference type="PROSITE" id="PS51750">
    <property type="entry name" value="BRO_N"/>
    <property type="match status" value="1"/>
</dbReference>
<dbReference type="Pfam" id="PF10548">
    <property type="entry name" value="P22_AR_C"/>
    <property type="match status" value="1"/>
</dbReference>
<dbReference type="InterPro" id="IPR018876">
    <property type="entry name" value="Phage_P22_antirepressor_C"/>
</dbReference>
<evidence type="ECO:0000259" key="1">
    <source>
        <dbReference type="PROSITE" id="PS51750"/>
    </source>
</evidence>
<dbReference type="InterPro" id="IPR003497">
    <property type="entry name" value="BRO_N_domain"/>
</dbReference>
<proteinExistence type="predicted"/>
<feature type="domain" description="Bro-N" evidence="1">
    <location>
        <begin position="4"/>
        <end position="109"/>
    </location>
</feature>
<dbReference type="PANTHER" id="PTHR36180">
    <property type="entry name" value="DNA-BINDING PROTEIN-RELATED-RELATED"/>
    <property type="match status" value="1"/>
</dbReference>
<dbReference type="PANTHER" id="PTHR36180:SF2">
    <property type="entry name" value="BRO FAMILY PROTEIN"/>
    <property type="match status" value="1"/>
</dbReference>
<dbReference type="EMBL" id="MLHL01000006">
    <property type="protein sequence ID" value="OOF50715.1"/>
    <property type="molecule type" value="Genomic_DNA"/>
</dbReference>
<dbReference type="RefSeq" id="WP_077477496.1">
    <property type="nucleotide sequence ID" value="NZ_MLHL01000006.1"/>
</dbReference>
<comment type="caution">
    <text evidence="2">The sequence shown here is derived from an EMBL/GenBank/DDBJ whole genome shotgun (WGS) entry which is preliminary data.</text>
</comment>
<name>A0A1V3J648_9PAST</name>
<reference evidence="2 3" key="1">
    <citation type="submission" date="2016-10" db="EMBL/GenBank/DDBJ databases">
        <title>Rodentibacter gen. nov. and new species.</title>
        <authorList>
            <person name="Christensen H."/>
        </authorList>
    </citation>
    <scope>NUCLEOTIDE SEQUENCE [LARGE SCALE GENOMIC DNA]</scope>
    <source>
        <strain evidence="2 3">H1987082031</strain>
    </source>
</reference>
<sequence length="229" mass="26755">MSNQVQFSAFNFNSNSVRVITDSNQEPWFCATDVCDILGYQNAPLTVQKHCKQGGISKRYTPTQSGDQEMIFINEPNLYRLIIKSRKPEAEPFEAWVFEEVLPQIRKTGKYQLEPKQLALPEPPKMYQRELTEKEMQDFCWAWYALRNYIELTDKLQKQFGGFGGDYARAIRQLNERYANLPQEMLPTLQRITTEFNQDITHGNGWNRIIYNVRHPNAIIRSGGLVHLF</sequence>
<dbReference type="OrthoDB" id="1042522at2"/>
<evidence type="ECO:0000313" key="2">
    <source>
        <dbReference type="EMBL" id="OOF50715.1"/>
    </source>
</evidence>
<dbReference type="Proteomes" id="UP000189161">
    <property type="component" value="Unassembled WGS sequence"/>
</dbReference>